<dbReference type="InterPro" id="IPR029052">
    <property type="entry name" value="Metallo-depent_PP-like"/>
</dbReference>
<gene>
    <name evidence="10" type="ORF">NP590_11555</name>
</gene>
<dbReference type="RefSeq" id="WP_256602542.1">
    <property type="nucleotide sequence ID" value="NZ_JANIBJ010000019.1"/>
</dbReference>
<dbReference type="GO" id="GO:0008803">
    <property type="term" value="F:bis(5'-nucleosyl)-tetraphosphatase (symmetrical) activity"/>
    <property type="evidence" value="ECO:0007669"/>
    <property type="project" value="UniProtKB-EC"/>
</dbReference>
<name>A0ABT1TH15_9GAMM</name>
<dbReference type="Gene3D" id="3.60.21.10">
    <property type="match status" value="1"/>
</dbReference>
<evidence type="ECO:0000256" key="5">
    <source>
        <dbReference type="ARBA" id="ARBA00031248"/>
    </source>
</evidence>
<dbReference type="InterPro" id="IPR004617">
    <property type="entry name" value="ApaH"/>
</dbReference>
<evidence type="ECO:0000256" key="3">
    <source>
        <dbReference type="ARBA" id="ARBA00012506"/>
    </source>
</evidence>
<dbReference type="Proteomes" id="UP001524499">
    <property type="component" value="Unassembled WGS sequence"/>
</dbReference>
<comment type="catalytic activity">
    <reaction evidence="8">
        <text>P(1),P(4)-bis(5'-adenosyl) tetraphosphate + H2O = 2 ADP + 2 H(+)</text>
        <dbReference type="Rhea" id="RHEA:24252"/>
        <dbReference type="ChEBI" id="CHEBI:15377"/>
        <dbReference type="ChEBI" id="CHEBI:15378"/>
        <dbReference type="ChEBI" id="CHEBI:58141"/>
        <dbReference type="ChEBI" id="CHEBI:456216"/>
        <dbReference type="EC" id="3.6.1.41"/>
    </reaction>
</comment>
<evidence type="ECO:0000256" key="6">
    <source>
        <dbReference type="ARBA" id="ARBA00032248"/>
    </source>
</evidence>
<accession>A0ABT1TH15</accession>
<dbReference type="EMBL" id="JANIBJ010000019">
    <property type="protein sequence ID" value="MCQ8104743.1"/>
    <property type="molecule type" value="Genomic_DNA"/>
</dbReference>
<comment type="caution">
    <text evidence="10">The sequence shown here is derived from an EMBL/GenBank/DDBJ whole genome shotgun (WGS) entry which is preliminary data.</text>
</comment>
<evidence type="ECO:0000256" key="7">
    <source>
        <dbReference type="ARBA" id="ARBA00033210"/>
    </source>
</evidence>
<keyword evidence="4 10" id="KW-0378">Hydrolase</keyword>
<evidence type="ECO:0000256" key="1">
    <source>
        <dbReference type="ARBA" id="ARBA00003413"/>
    </source>
</evidence>
<dbReference type="PANTHER" id="PTHR40942:SF4">
    <property type="entry name" value="CYTOCHROME C5"/>
    <property type="match status" value="1"/>
</dbReference>
<reference evidence="10 11" key="1">
    <citation type="submission" date="2022-07" db="EMBL/GenBank/DDBJ databases">
        <title>Methylomonas rivi sp. nov., Methylomonas rosea sp. nov., Methylomonas aureus sp. nov. and Methylomonas subterranea sp. nov., four novel methanotrophs isolated from a freshwater creek and the deep terrestrial subsurface.</title>
        <authorList>
            <person name="Abin C."/>
            <person name="Sankaranarayanan K."/>
            <person name="Garner C."/>
            <person name="Sindelar R."/>
            <person name="Kotary K."/>
            <person name="Garner R."/>
            <person name="Barclay S."/>
            <person name="Lawson P."/>
            <person name="Krumholz L."/>
        </authorList>
    </citation>
    <scope>NUCLEOTIDE SEQUENCE [LARGE SCALE GENOMIC DNA]</scope>
    <source>
        <strain evidence="10 11">SURF-2</strain>
    </source>
</reference>
<evidence type="ECO:0000256" key="2">
    <source>
        <dbReference type="ARBA" id="ARBA00005419"/>
    </source>
</evidence>
<dbReference type="Pfam" id="PF00149">
    <property type="entry name" value="Metallophos"/>
    <property type="match status" value="1"/>
</dbReference>
<comment type="function">
    <text evidence="1">Hydrolyzes diadenosine 5',5'''-P1,P4-tetraphosphate to yield ADP.</text>
</comment>
<evidence type="ECO:0000313" key="10">
    <source>
        <dbReference type="EMBL" id="MCQ8104743.1"/>
    </source>
</evidence>
<dbReference type="SUPFAM" id="SSF56300">
    <property type="entry name" value="Metallo-dependent phosphatases"/>
    <property type="match status" value="1"/>
</dbReference>
<comment type="similarity">
    <text evidence="2">Belongs to the Ap4A hydrolase family.</text>
</comment>
<sequence>MTTYAIGSVNGDHQALKSLLETIAFNPDKDSLWFSGNLVGGGPDSLAVLRLVKALGKKAVTVLGNAELHLLQRAAGVAETKPNDSLDDILNAPDREELLKWLRQRGLIHHDGKRNAALVHAGIPGAWSFSQALTFAYEVESALSSNKYPTFMENRRQDQTRWHAKLTGWKRLNFIANAYTLMKYCNEQGKLDFGASGAMRHQAEGLMPWYRQAERGTAHIHILFADDAGFEDQEAFPGIHPLPAVDRLTAMVLDD</sequence>
<protein>
    <recommendedName>
        <fullName evidence="3">bis(5'-nucleosyl)-tetraphosphatase (symmetrical)</fullName>
        <ecNumber evidence="3">3.6.1.41</ecNumber>
    </recommendedName>
    <alternativeName>
        <fullName evidence="6">Ap4A hydrolase</fullName>
    </alternativeName>
    <alternativeName>
        <fullName evidence="5">Diadenosine 5',5'''-P1,P4-tetraphosphate pyrophosphohydrolase</fullName>
    </alternativeName>
    <alternativeName>
        <fullName evidence="7">Diadenosine tetraphosphatase</fullName>
    </alternativeName>
</protein>
<dbReference type="NCBIfam" id="NF001204">
    <property type="entry name" value="PRK00166.1"/>
    <property type="match status" value="1"/>
</dbReference>
<organism evidence="10 11">
    <name type="scientific">Methylomonas subterranea</name>
    <dbReference type="NCBI Taxonomy" id="2952225"/>
    <lineage>
        <taxon>Bacteria</taxon>
        <taxon>Pseudomonadati</taxon>
        <taxon>Pseudomonadota</taxon>
        <taxon>Gammaproteobacteria</taxon>
        <taxon>Methylococcales</taxon>
        <taxon>Methylococcaceae</taxon>
        <taxon>Methylomonas</taxon>
    </lineage>
</organism>
<keyword evidence="11" id="KW-1185">Reference proteome</keyword>
<dbReference type="PANTHER" id="PTHR40942">
    <property type="match status" value="1"/>
</dbReference>
<evidence type="ECO:0000256" key="8">
    <source>
        <dbReference type="ARBA" id="ARBA00049417"/>
    </source>
</evidence>
<dbReference type="InterPro" id="IPR004843">
    <property type="entry name" value="Calcineurin-like_PHP"/>
</dbReference>
<proteinExistence type="inferred from homology"/>
<feature type="domain" description="Calcineurin-like phosphoesterase" evidence="9">
    <location>
        <begin position="10"/>
        <end position="142"/>
    </location>
</feature>
<evidence type="ECO:0000256" key="4">
    <source>
        <dbReference type="ARBA" id="ARBA00022801"/>
    </source>
</evidence>
<dbReference type="EC" id="3.6.1.41" evidence="3"/>
<dbReference type="PIRSF" id="PIRSF000903">
    <property type="entry name" value="B5n-ttraPtase_sm"/>
    <property type="match status" value="1"/>
</dbReference>
<evidence type="ECO:0000313" key="11">
    <source>
        <dbReference type="Proteomes" id="UP001524499"/>
    </source>
</evidence>
<evidence type="ECO:0000259" key="9">
    <source>
        <dbReference type="Pfam" id="PF00149"/>
    </source>
</evidence>